<accession>A0A1U9KC84</accession>
<organism evidence="2 3">
    <name type="scientific">Novibacillus thermophilus</name>
    <dbReference type="NCBI Taxonomy" id="1471761"/>
    <lineage>
        <taxon>Bacteria</taxon>
        <taxon>Bacillati</taxon>
        <taxon>Bacillota</taxon>
        <taxon>Bacilli</taxon>
        <taxon>Bacillales</taxon>
        <taxon>Thermoactinomycetaceae</taxon>
        <taxon>Novibacillus</taxon>
    </lineage>
</organism>
<protein>
    <recommendedName>
        <fullName evidence="1">LysM domain-containing protein</fullName>
    </recommendedName>
</protein>
<dbReference type="PANTHER" id="PTHR21666">
    <property type="entry name" value="PEPTIDASE-RELATED"/>
    <property type="match status" value="1"/>
</dbReference>
<evidence type="ECO:0000313" key="3">
    <source>
        <dbReference type="Proteomes" id="UP000188603"/>
    </source>
</evidence>
<dbReference type="STRING" id="1471761.B0W44_17120"/>
<dbReference type="Pfam" id="PF01476">
    <property type="entry name" value="LysM"/>
    <property type="match status" value="2"/>
</dbReference>
<dbReference type="PANTHER" id="PTHR21666:SF270">
    <property type="entry name" value="MUREIN HYDROLASE ACTIVATOR ENVC"/>
    <property type="match status" value="1"/>
</dbReference>
<dbReference type="CDD" id="cd00118">
    <property type="entry name" value="LysM"/>
    <property type="match status" value="1"/>
</dbReference>
<dbReference type="InterPro" id="IPR050570">
    <property type="entry name" value="Cell_wall_metabolism_enzyme"/>
</dbReference>
<dbReference type="AlphaFoldDB" id="A0A1U9KC84"/>
<dbReference type="CDD" id="cd12797">
    <property type="entry name" value="M23_peptidase"/>
    <property type="match status" value="1"/>
</dbReference>
<sequence length="299" mass="33095">MPVQPPENPDAIREQIAEEAVYRFYNPLASLEHAKPLKQSDKPMTYKIKPGDTLSEIAKRFDLTTRQLADFNQIQNIHAIRAGHTLKIPYREEQIRIREERDLASLAEQYNVSEGLMKRFNPELTQTGGLYVGQVVSVPKRIKVQRPSPKQKKLHGGQNSVQIASRPANEESGHFSGSFSWPVGGQLTSGFGNRNGRLHRGIDIWNEQEGNTPIKAAASGVVSRAGHAGGYGNLVVIDHGDGWSTYYAHLRVMNVSRGQSVSSGDVIGYMGKSGNSTGYHLHFEVRKNGENLDPMSVLP</sequence>
<dbReference type="Gene3D" id="3.10.350.10">
    <property type="entry name" value="LysM domain"/>
    <property type="match status" value="1"/>
</dbReference>
<dbReference type="PROSITE" id="PS51782">
    <property type="entry name" value="LYSM"/>
    <property type="match status" value="1"/>
</dbReference>
<dbReference type="Gene3D" id="2.70.70.10">
    <property type="entry name" value="Glucose Permease (Domain IIA)"/>
    <property type="match status" value="1"/>
</dbReference>
<dbReference type="InterPro" id="IPR018392">
    <property type="entry name" value="LysM"/>
</dbReference>
<evidence type="ECO:0000313" key="2">
    <source>
        <dbReference type="EMBL" id="AQS57640.1"/>
    </source>
</evidence>
<name>A0A1U9KC84_9BACL</name>
<dbReference type="SMART" id="SM00257">
    <property type="entry name" value="LysM"/>
    <property type="match status" value="2"/>
</dbReference>
<reference evidence="2 3" key="1">
    <citation type="journal article" date="2015" name="Int. J. Syst. Evol. Microbiol.">
        <title>Novibacillus thermophilus gen. nov., sp. nov., a Gram-staining-negative and moderately thermophilic member of the family Thermoactinomycetaceae.</title>
        <authorList>
            <person name="Yang G."/>
            <person name="Chen J."/>
            <person name="Zhou S."/>
        </authorList>
    </citation>
    <scope>NUCLEOTIDE SEQUENCE [LARGE SCALE GENOMIC DNA]</scope>
    <source>
        <strain evidence="2 3">SG-1</strain>
    </source>
</reference>
<dbReference type="InterPro" id="IPR011055">
    <property type="entry name" value="Dup_hybrid_motif"/>
</dbReference>
<proteinExistence type="predicted"/>
<dbReference type="InterPro" id="IPR036779">
    <property type="entry name" value="LysM_dom_sf"/>
</dbReference>
<dbReference type="SUPFAM" id="SSF51261">
    <property type="entry name" value="Duplicated hybrid motif"/>
    <property type="match status" value="1"/>
</dbReference>
<dbReference type="EMBL" id="CP019699">
    <property type="protein sequence ID" value="AQS57640.1"/>
    <property type="molecule type" value="Genomic_DNA"/>
</dbReference>
<feature type="domain" description="LysM" evidence="1">
    <location>
        <begin position="44"/>
        <end position="88"/>
    </location>
</feature>
<gene>
    <name evidence="2" type="ORF">B0W44_17120</name>
</gene>
<dbReference type="InterPro" id="IPR016047">
    <property type="entry name" value="M23ase_b-sheet_dom"/>
</dbReference>
<dbReference type="Proteomes" id="UP000188603">
    <property type="component" value="Chromosome"/>
</dbReference>
<dbReference type="Pfam" id="PF01551">
    <property type="entry name" value="Peptidase_M23"/>
    <property type="match status" value="1"/>
</dbReference>
<dbReference type="KEGG" id="ntr:B0W44_17120"/>
<dbReference type="GO" id="GO:0004222">
    <property type="term" value="F:metalloendopeptidase activity"/>
    <property type="evidence" value="ECO:0007669"/>
    <property type="project" value="TreeGrafter"/>
</dbReference>
<keyword evidence="3" id="KW-1185">Reference proteome</keyword>
<evidence type="ECO:0000259" key="1">
    <source>
        <dbReference type="PROSITE" id="PS51782"/>
    </source>
</evidence>